<dbReference type="GO" id="GO:0008270">
    <property type="term" value="F:zinc ion binding"/>
    <property type="evidence" value="ECO:0007669"/>
    <property type="project" value="UniProtKB-KW"/>
</dbReference>
<dbReference type="PROSITE" id="PS00678">
    <property type="entry name" value="WD_REPEATS_1"/>
    <property type="match status" value="1"/>
</dbReference>
<dbReference type="PROSITE" id="PS50089">
    <property type="entry name" value="ZF_RING_2"/>
    <property type="match status" value="1"/>
</dbReference>
<feature type="domain" description="RING-type" evidence="8">
    <location>
        <begin position="76"/>
        <end position="99"/>
    </location>
</feature>
<evidence type="ECO:0000256" key="3">
    <source>
        <dbReference type="ARBA" id="ARBA00022737"/>
    </source>
</evidence>
<keyword evidence="5" id="KW-0862">Zinc</keyword>
<dbReference type="InterPro" id="IPR020472">
    <property type="entry name" value="WD40_PAC1"/>
</dbReference>
<dbReference type="SMART" id="SM00320">
    <property type="entry name" value="WD40"/>
    <property type="match status" value="6"/>
</dbReference>
<dbReference type="InterPro" id="IPR015943">
    <property type="entry name" value="WD40/YVTN_repeat-like_dom_sf"/>
</dbReference>
<dbReference type="PROSITE" id="PS00518">
    <property type="entry name" value="ZF_RING_1"/>
    <property type="match status" value="1"/>
</dbReference>
<feature type="repeat" description="WD" evidence="7">
    <location>
        <begin position="307"/>
        <end position="346"/>
    </location>
</feature>
<name>A0AAD5Y3Z4_9FUNG</name>
<keyword evidence="2" id="KW-0479">Metal-binding</keyword>
<dbReference type="InterPro" id="IPR019775">
    <property type="entry name" value="WD40_repeat_CS"/>
</dbReference>
<dbReference type="SUPFAM" id="SSF57850">
    <property type="entry name" value="RING/U-box"/>
    <property type="match status" value="1"/>
</dbReference>
<evidence type="ECO:0000313" key="10">
    <source>
        <dbReference type="Proteomes" id="UP001211065"/>
    </source>
</evidence>
<sequence length="479" mass="54046">MQFELDILASYMLKVLNNMRSLLDHHLYVSCERRYCNNSHSKVTHIGFLSGLMEGASNTAVDSQDLCHRPVISLVCHHSFCKGCIHSAIIRDNSCPLCRAKLRQDDLHPNLALAQLIGELYVNCTYKKYGCKEAITLDSIAHHEKICSFAPASCEHAARGYIEQTDLRICALEELVKKQVLLLEEVRRECFADKKKASIYTLPSTEPPGNLWPLKFIECKKTLEENKTGVTALTYHNNEIFSGSYDGSTKIYNAKTGELTKSMKGHELSVWSLAIHSQSSQFFSAGSDGTINVWDLFNSSDVSFKSIKQHKGKVYSLSIIGDRLYSASSDRTIKIWDIESLECIDTLHGHTEGINSIIPIDNHRIASAACDGTIWDLETTKVLKTIDDLESEVLDLTLSSNNLLIASTYDAHISCYSLTDFSRKSSMEGHNWEVWQVESSDGVLFSGSFDHTIKRWDLRNFKCFDTLHGHRVHKVFINY</sequence>
<dbReference type="PANTHER" id="PTHR22847">
    <property type="entry name" value="WD40 REPEAT PROTEIN"/>
    <property type="match status" value="1"/>
</dbReference>
<evidence type="ECO:0000259" key="8">
    <source>
        <dbReference type="PROSITE" id="PS50089"/>
    </source>
</evidence>
<dbReference type="PROSITE" id="PS50294">
    <property type="entry name" value="WD_REPEATS_REGION"/>
    <property type="match status" value="2"/>
</dbReference>
<accession>A0AAD5Y3Z4</accession>
<dbReference type="Pfam" id="PF00097">
    <property type="entry name" value="zf-C3HC4"/>
    <property type="match status" value="1"/>
</dbReference>
<evidence type="ECO:0000256" key="4">
    <source>
        <dbReference type="ARBA" id="ARBA00022771"/>
    </source>
</evidence>
<dbReference type="SUPFAM" id="SSF50978">
    <property type="entry name" value="WD40 repeat-like"/>
    <property type="match status" value="1"/>
</dbReference>
<dbReference type="InterPro" id="IPR018957">
    <property type="entry name" value="Znf_C3HC4_RING-type"/>
</dbReference>
<organism evidence="9 10">
    <name type="scientific">Clydaea vesicula</name>
    <dbReference type="NCBI Taxonomy" id="447962"/>
    <lineage>
        <taxon>Eukaryota</taxon>
        <taxon>Fungi</taxon>
        <taxon>Fungi incertae sedis</taxon>
        <taxon>Chytridiomycota</taxon>
        <taxon>Chytridiomycota incertae sedis</taxon>
        <taxon>Chytridiomycetes</taxon>
        <taxon>Lobulomycetales</taxon>
        <taxon>Lobulomycetaceae</taxon>
        <taxon>Clydaea</taxon>
    </lineage>
</organism>
<keyword evidence="3" id="KW-0677">Repeat</keyword>
<feature type="repeat" description="WD" evidence="7">
    <location>
        <begin position="427"/>
        <end position="466"/>
    </location>
</feature>
<evidence type="ECO:0000313" key="9">
    <source>
        <dbReference type="EMBL" id="KAJ3227760.1"/>
    </source>
</evidence>
<dbReference type="InterPro" id="IPR013083">
    <property type="entry name" value="Znf_RING/FYVE/PHD"/>
</dbReference>
<feature type="repeat" description="WD" evidence="7">
    <location>
        <begin position="263"/>
        <end position="304"/>
    </location>
</feature>
<dbReference type="InterPro" id="IPR001841">
    <property type="entry name" value="Znf_RING"/>
</dbReference>
<dbReference type="Proteomes" id="UP001211065">
    <property type="component" value="Unassembled WGS sequence"/>
</dbReference>
<dbReference type="InterPro" id="IPR017907">
    <property type="entry name" value="Znf_RING_CS"/>
</dbReference>
<keyword evidence="10" id="KW-1185">Reference proteome</keyword>
<reference evidence="9" key="1">
    <citation type="submission" date="2020-05" db="EMBL/GenBank/DDBJ databases">
        <title>Phylogenomic resolution of chytrid fungi.</title>
        <authorList>
            <person name="Stajich J.E."/>
            <person name="Amses K."/>
            <person name="Simmons R."/>
            <person name="Seto K."/>
            <person name="Myers J."/>
            <person name="Bonds A."/>
            <person name="Quandt C.A."/>
            <person name="Barry K."/>
            <person name="Liu P."/>
            <person name="Grigoriev I."/>
            <person name="Longcore J.E."/>
            <person name="James T.Y."/>
        </authorList>
    </citation>
    <scope>NUCLEOTIDE SEQUENCE</scope>
    <source>
        <strain evidence="9">JEL0476</strain>
    </source>
</reference>
<dbReference type="SUPFAM" id="SSF49599">
    <property type="entry name" value="TRAF domain-like"/>
    <property type="match status" value="1"/>
</dbReference>
<dbReference type="PROSITE" id="PS50082">
    <property type="entry name" value="WD_REPEATS_2"/>
    <property type="match status" value="3"/>
</dbReference>
<evidence type="ECO:0000256" key="2">
    <source>
        <dbReference type="ARBA" id="ARBA00022723"/>
    </source>
</evidence>
<protein>
    <recommendedName>
        <fullName evidence="8">RING-type domain-containing protein</fullName>
    </recommendedName>
</protein>
<dbReference type="Gene3D" id="3.30.40.10">
    <property type="entry name" value="Zinc/RING finger domain, C3HC4 (zinc finger)"/>
    <property type="match status" value="2"/>
</dbReference>
<dbReference type="Pfam" id="PF00400">
    <property type="entry name" value="WD40"/>
    <property type="match status" value="5"/>
</dbReference>
<keyword evidence="1 7" id="KW-0853">WD repeat</keyword>
<evidence type="ECO:0000256" key="7">
    <source>
        <dbReference type="PROSITE-ProRule" id="PRU00221"/>
    </source>
</evidence>
<dbReference type="InterPro" id="IPR036322">
    <property type="entry name" value="WD40_repeat_dom_sf"/>
</dbReference>
<dbReference type="CDD" id="cd00200">
    <property type="entry name" value="WD40"/>
    <property type="match status" value="1"/>
</dbReference>
<evidence type="ECO:0000256" key="1">
    <source>
        <dbReference type="ARBA" id="ARBA00022574"/>
    </source>
</evidence>
<gene>
    <name evidence="9" type="ORF">HK099_000433</name>
</gene>
<dbReference type="InterPro" id="IPR001680">
    <property type="entry name" value="WD40_rpt"/>
</dbReference>
<dbReference type="PANTHER" id="PTHR22847:SF637">
    <property type="entry name" value="WD REPEAT DOMAIN 5B"/>
    <property type="match status" value="1"/>
</dbReference>
<dbReference type="EMBL" id="JADGJW010000011">
    <property type="protein sequence ID" value="KAJ3227760.1"/>
    <property type="molecule type" value="Genomic_DNA"/>
</dbReference>
<comment type="caution">
    <text evidence="9">The sequence shown here is derived from an EMBL/GenBank/DDBJ whole genome shotgun (WGS) entry which is preliminary data.</text>
</comment>
<dbReference type="AlphaFoldDB" id="A0AAD5Y3Z4"/>
<dbReference type="Gene3D" id="2.130.10.10">
    <property type="entry name" value="YVTN repeat-like/Quinoprotein amine dehydrogenase"/>
    <property type="match status" value="2"/>
</dbReference>
<keyword evidence="4 6" id="KW-0863">Zinc-finger</keyword>
<dbReference type="GO" id="GO:1990234">
    <property type="term" value="C:transferase complex"/>
    <property type="evidence" value="ECO:0007669"/>
    <property type="project" value="UniProtKB-ARBA"/>
</dbReference>
<proteinExistence type="predicted"/>
<dbReference type="PRINTS" id="PR00320">
    <property type="entry name" value="GPROTEINBRPT"/>
</dbReference>
<evidence type="ECO:0000256" key="5">
    <source>
        <dbReference type="ARBA" id="ARBA00022833"/>
    </source>
</evidence>
<evidence type="ECO:0000256" key="6">
    <source>
        <dbReference type="PROSITE-ProRule" id="PRU00175"/>
    </source>
</evidence>